<gene>
    <name evidence="7" type="ORF">CCOS01_17094</name>
</gene>
<dbReference type="PANTHER" id="PTHR46078:SF2">
    <property type="entry name" value="FORK-HEAD DOMAIN-CONTAINING PROTEIN"/>
    <property type="match status" value="1"/>
</dbReference>
<organism evidence="7 8">
    <name type="scientific">Colletotrichum costaricense</name>
    <dbReference type="NCBI Taxonomy" id="1209916"/>
    <lineage>
        <taxon>Eukaryota</taxon>
        <taxon>Fungi</taxon>
        <taxon>Dikarya</taxon>
        <taxon>Ascomycota</taxon>
        <taxon>Pezizomycotina</taxon>
        <taxon>Sordariomycetes</taxon>
        <taxon>Hypocreomycetidae</taxon>
        <taxon>Glomerellales</taxon>
        <taxon>Glomerellaceae</taxon>
        <taxon>Colletotrichum</taxon>
        <taxon>Colletotrichum acutatum species complex</taxon>
    </lineage>
</organism>
<dbReference type="InterPro" id="IPR001766">
    <property type="entry name" value="Fork_head_dom"/>
</dbReference>
<dbReference type="RefSeq" id="XP_060304215.1">
    <property type="nucleotide sequence ID" value="XM_060465228.1"/>
</dbReference>
<feature type="DNA-binding region" description="Fork-head" evidence="5">
    <location>
        <begin position="89"/>
        <end position="178"/>
    </location>
</feature>
<dbReference type="EMBL" id="MOOE01000043">
    <property type="protein sequence ID" value="KAK1503127.1"/>
    <property type="molecule type" value="Genomic_DNA"/>
</dbReference>
<keyword evidence="1" id="KW-0805">Transcription regulation</keyword>
<evidence type="ECO:0000259" key="6">
    <source>
        <dbReference type="PROSITE" id="PS50039"/>
    </source>
</evidence>
<evidence type="ECO:0000313" key="7">
    <source>
        <dbReference type="EMBL" id="KAK1503127.1"/>
    </source>
</evidence>
<dbReference type="PROSITE" id="PS50039">
    <property type="entry name" value="FORK_HEAD_3"/>
    <property type="match status" value="1"/>
</dbReference>
<evidence type="ECO:0000256" key="1">
    <source>
        <dbReference type="ARBA" id="ARBA00023015"/>
    </source>
</evidence>
<dbReference type="AlphaFoldDB" id="A0AAI9YE84"/>
<feature type="domain" description="Fork-head" evidence="6">
    <location>
        <begin position="89"/>
        <end position="178"/>
    </location>
</feature>
<dbReference type="PRINTS" id="PR00053">
    <property type="entry name" value="FORKHEAD"/>
</dbReference>
<dbReference type="InterPro" id="IPR036390">
    <property type="entry name" value="WH_DNA-bd_sf"/>
</dbReference>
<proteinExistence type="predicted"/>
<comment type="subcellular location">
    <subcellularLocation>
        <location evidence="5">Nucleus</location>
    </subcellularLocation>
</comment>
<evidence type="ECO:0000256" key="3">
    <source>
        <dbReference type="ARBA" id="ARBA00023163"/>
    </source>
</evidence>
<sequence length="303" mass="34410">MELRDAASYPRESTSISDGEELLPFQATFDASHDFGNDSFDWDGSLSLESCCVPDIFPLELASSTVFDDIGMRSSASPASAQAETGRKQKKETYADLIYKALISQDAHQMTLKDLYQWFIDNTEKPKERQRGWKNSVRSNLSLNQAFQRLEGKTSRWSLAACFVEGIRPTHNYRNSRRRKNPVISTKKNRMVAPKPLVSRIRKARSKNLRRPASRIDPQSSDGVSSYSLQNQLLAEHIPDFQKWGSTATIQASYSMMWDAAWPLGGSKYEPAWIDLETHLPWCSLHYYIKGIYKSSGTDFSPC</sequence>
<name>A0AAI9YE84_9PEZI</name>
<evidence type="ECO:0000256" key="2">
    <source>
        <dbReference type="ARBA" id="ARBA00023125"/>
    </source>
</evidence>
<dbReference type="SUPFAM" id="SSF46785">
    <property type="entry name" value="Winged helix' DNA-binding domain"/>
    <property type="match status" value="1"/>
</dbReference>
<dbReference type="Gene3D" id="1.10.10.10">
    <property type="entry name" value="Winged helix-like DNA-binding domain superfamily/Winged helix DNA-binding domain"/>
    <property type="match status" value="1"/>
</dbReference>
<dbReference type="Pfam" id="PF00250">
    <property type="entry name" value="Forkhead"/>
    <property type="match status" value="1"/>
</dbReference>
<keyword evidence="2 5" id="KW-0238">DNA-binding</keyword>
<accession>A0AAI9YE84</accession>
<dbReference type="GeneID" id="85348775"/>
<dbReference type="InterPro" id="IPR036388">
    <property type="entry name" value="WH-like_DNA-bd_sf"/>
</dbReference>
<dbReference type="GO" id="GO:0005634">
    <property type="term" value="C:nucleus"/>
    <property type="evidence" value="ECO:0007669"/>
    <property type="project" value="UniProtKB-SubCell"/>
</dbReference>
<evidence type="ECO:0000313" key="8">
    <source>
        <dbReference type="Proteomes" id="UP001240678"/>
    </source>
</evidence>
<dbReference type="Proteomes" id="UP001240678">
    <property type="component" value="Unassembled WGS sequence"/>
</dbReference>
<evidence type="ECO:0000256" key="4">
    <source>
        <dbReference type="ARBA" id="ARBA00023242"/>
    </source>
</evidence>
<keyword evidence="8" id="KW-1185">Reference proteome</keyword>
<comment type="caution">
    <text evidence="7">The sequence shown here is derived from an EMBL/GenBank/DDBJ whole genome shotgun (WGS) entry which is preliminary data.</text>
</comment>
<dbReference type="PANTHER" id="PTHR46078">
    <property type="entry name" value="FORKHEAD BOX PROTEIN J2 FAMILY MEMBER"/>
    <property type="match status" value="1"/>
</dbReference>
<dbReference type="SMART" id="SM00339">
    <property type="entry name" value="FH"/>
    <property type="match status" value="1"/>
</dbReference>
<reference evidence="7 8" key="1">
    <citation type="submission" date="2016-10" db="EMBL/GenBank/DDBJ databases">
        <title>The genome sequence of Colletotrichum fioriniae PJ7.</title>
        <authorList>
            <person name="Baroncelli R."/>
        </authorList>
    </citation>
    <scope>NUCLEOTIDE SEQUENCE [LARGE SCALE GENOMIC DNA]</scope>
    <source>
        <strain evidence="7 8">IMI 309622</strain>
    </source>
</reference>
<keyword evidence="3" id="KW-0804">Transcription</keyword>
<dbReference type="GO" id="GO:0000978">
    <property type="term" value="F:RNA polymerase II cis-regulatory region sequence-specific DNA binding"/>
    <property type="evidence" value="ECO:0007669"/>
    <property type="project" value="TreeGrafter"/>
</dbReference>
<protein>
    <recommendedName>
        <fullName evidence="6">Fork-head domain-containing protein</fullName>
    </recommendedName>
</protein>
<dbReference type="InterPro" id="IPR045912">
    <property type="entry name" value="FOXJ2/3-like"/>
</dbReference>
<dbReference type="GO" id="GO:0000981">
    <property type="term" value="F:DNA-binding transcription factor activity, RNA polymerase II-specific"/>
    <property type="evidence" value="ECO:0007669"/>
    <property type="project" value="TreeGrafter"/>
</dbReference>
<keyword evidence="4 5" id="KW-0539">Nucleus</keyword>
<evidence type="ECO:0000256" key="5">
    <source>
        <dbReference type="PROSITE-ProRule" id="PRU00089"/>
    </source>
</evidence>